<evidence type="ECO:0000256" key="10">
    <source>
        <dbReference type="PROSITE-ProRule" id="PRU10052"/>
    </source>
</evidence>
<comment type="catalytic activity">
    <reaction evidence="9">
        <text>(1,4-alpha-D-galacturonosyl)n+m + H2O = (1,4-alpha-D-galacturonosyl)n + (1,4-alpha-D-galacturonosyl)m.</text>
        <dbReference type="EC" id="3.2.1.15"/>
    </reaction>
</comment>
<keyword evidence="8" id="KW-0961">Cell wall biogenesis/degradation</keyword>
<dbReference type="Pfam" id="PF00295">
    <property type="entry name" value="Glyco_hydro_28"/>
    <property type="match status" value="1"/>
</dbReference>
<dbReference type="HOGENOM" id="CLU_040116_0_0_1"/>
<evidence type="ECO:0000256" key="11">
    <source>
        <dbReference type="RuleBase" id="RU361169"/>
    </source>
</evidence>
<keyword evidence="14" id="KW-1185">Reference proteome</keyword>
<name>S8G0F9_FOMSC</name>
<evidence type="ECO:0000313" key="13">
    <source>
        <dbReference type="EMBL" id="EPT03865.1"/>
    </source>
</evidence>
<keyword evidence="5 11" id="KW-0378">Hydrolase</keyword>
<evidence type="ECO:0000256" key="3">
    <source>
        <dbReference type="ARBA" id="ARBA00022729"/>
    </source>
</evidence>
<evidence type="ECO:0000256" key="8">
    <source>
        <dbReference type="ARBA" id="ARBA00023316"/>
    </source>
</evidence>
<dbReference type="GO" id="GO:0005576">
    <property type="term" value="C:extracellular region"/>
    <property type="evidence" value="ECO:0007669"/>
    <property type="project" value="TreeGrafter"/>
</dbReference>
<evidence type="ECO:0000256" key="4">
    <source>
        <dbReference type="ARBA" id="ARBA00022737"/>
    </source>
</evidence>
<dbReference type="Proteomes" id="UP000015241">
    <property type="component" value="Unassembled WGS sequence"/>
</dbReference>
<dbReference type="PANTHER" id="PTHR31884">
    <property type="entry name" value="POLYGALACTURONASE"/>
    <property type="match status" value="1"/>
</dbReference>
<keyword evidence="6" id="KW-1015">Disulfide bond</keyword>
<dbReference type="SUPFAM" id="SSF51126">
    <property type="entry name" value="Pectin lyase-like"/>
    <property type="match status" value="1"/>
</dbReference>
<protein>
    <recommendedName>
        <fullName evidence="2">endo-polygalacturonase</fullName>
        <ecNumber evidence="2">3.2.1.15</ecNumber>
    </recommendedName>
</protein>
<dbReference type="PROSITE" id="PS00502">
    <property type="entry name" value="POLYGALACTURONASE"/>
    <property type="match status" value="1"/>
</dbReference>
<dbReference type="STRING" id="743788.S8G0F9"/>
<dbReference type="InterPro" id="IPR050434">
    <property type="entry name" value="Glycosyl_hydrlase_28"/>
</dbReference>
<dbReference type="Gene3D" id="2.160.20.10">
    <property type="entry name" value="Single-stranded right-handed beta-helix, Pectin lyase-like"/>
    <property type="match status" value="1"/>
</dbReference>
<gene>
    <name evidence="13" type="ORF">FOMPIDRAFT_87728</name>
</gene>
<comment type="similarity">
    <text evidence="1 11">Belongs to the glycosyl hydrolase 28 family.</text>
</comment>
<dbReference type="GO" id="GO:0071555">
    <property type="term" value="P:cell wall organization"/>
    <property type="evidence" value="ECO:0007669"/>
    <property type="project" value="UniProtKB-KW"/>
</dbReference>
<dbReference type="InterPro" id="IPR000743">
    <property type="entry name" value="Glyco_hydro_28"/>
</dbReference>
<dbReference type="InterPro" id="IPR011050">
    <property type="entry name" value="Pectin_lyase_fold/virulence"/>
</dbReference>
<dbReference type="GO" id="GO:0004650">
    <property type="term" value="F:polygalacturonase activity"/>
    <property type="evidence" value="ECO:0007669"/>
    <property type="project" value="UniProtKB-EC"/>
</dbReference>
<evidence type="ECO:0000256" key="5">
    <source>
        <dbReference type="ARBA" id="ARBA00022801"/>
    </source>
</evidence>
<keyword evidence="4" id="KW-0677">Repeat</keyword>
<evidence type="ECO:0000256" key="12">
    <source>
        <dbReference type="SAM" id="SignalP"/>
    </source>
</evidence>
<evidence type="ECO:0000313" key="14">
    <source>
        <dbReference type="Proteomes" id="UP000015241"/>
    </source>
</evidence>
<accession>S8G0F9</accession>
<reference evidence="13 14" key="1">
    <citation type="journal article" date="2012" name="Science">
        <title>The Paleozoic origin of enzymatic lignin decomposition reconstructed from 31 fungal genomes.</title>
        <authorList>
            <person name="Floudas D."/>
            <person name="Binder M."/>
            <person name="Riley R."/>
            <person name="Barry K."/>
            <person name="Blanchette R.A."/>
            <person name="Henrissat B."/>
            <person name="Martinez A.T."/>
            <person name="Otillar R."/>
            <person name="Spatafora J.W."/>
            <person name="Yadav J.S."/>
            <person name="Aerts A."/>
            <person name="Benoit I."/>
            <person name="Boyd A."/>
            <person name="Carlson A."/>
            <person name="Copeland A."/>
            <person name="Coutinho P.M."/>
            <person name="de Vries R.P."/>
            <person name="Ferreira P."/>
            <person name="Findley K."/>
            <person name="Foster B."/>
            <person name="Gaskell J."/>
            <person name="Glotzer D."/>
            <person name="Gorecki P."/>
            <person name="Heitman J."/>
            <person name="Hesse C."/>
            <person name="Hori C."/>
            <person name="Igarashi K."/>
            <person name="Jurgens J.A."/>
            <person name="Kallen N."/>
            <person name="Kersten P."/>
            <person name="Kohler A."/>
            <person name="Kuees U."/>
            <person name="Kumar T.K.A."/>
            <person name="Kuo A."/>
            <person name="LaButti K."/>
            <person name="Larrondo L.F."/>
            <person name="Lindquist E."/>
            <person name="Ling A."/>
            <person name="Lombard V."/>
            <person name="Lucas S."/>
            <person name="Lundell T."/>
            <person name="Martin R."/>
            <person name="McLaughlin D.J."/>
            <person name="Morgenstern I."/>
            <person name="Morin E."/>
            <person name="Murat C."/>
            <person name="Nagy L.G."/>
            <person name="Nolan M."/>
            <person name="Ohm R.A."/>
            <person name="Patyshakuliyeva A."/>
            <person name="Rokas A."/>
            <person name="Ruiz-Duenas F.J."/>
            <person name="Sabat G."/>
            <person name="Salamov A."/>
            <person name="Samejima M."/>
            <person name="Schmutz J."/>
            <person name="Slot J.C."/>
            <person name="St John F."/>
            <person name="Stenlid J."/>
            <person name="Sun H."/>
            <person name="Sun S."/>
            <person name="Syed K."/>
            <person name="Tsang A."/>
            <person name="Wiebenga A."/>
            <person name="Young D."/>
            <person name="Pisabarro A."/>
            <person name="Eastwood D.C."/>
            <person name="Martin F."/>
            <person name="Cullen D."/>
            <person name="Grigoriev I.V."/>
            <person name="Hibbett D.S."/>
        </authorList>
    </citation>
    <scope>NUCLEOTIDE SEQUENCE</scope>
    <source>
        <strain evidence="14">FP-58527</strain>
    </source>
</reference>
<dbReference type="GO" id="GO:0045490">
    <property type="term" value="P:pectin catabolic process"/>
    <property type="evidence" value="ECO:0007669"/>
    <property type="project" value="TreeGrafter"/>
</dbReference>
<dbReference type="eggNOG" id="ENOG502QTAW">
    <property type="taxonomic scope" value="Eukaryota"/>
</dbReference>
<dbReference type="OrthoDB" id="1546079at2759"/>
<keyword evidence="7 11" id="KW-0326">Glycosidase</keyword>
<feature type="signal peptide" evidence="12">
    <location>
        <begin position="1"/>
        <end position="18"/>
    </location>
</feature>
<dbReference type="AlphaFoldDB" id="S8G0F9"/>
<dbReference type="EC" id="3.2.1.15" evidence="2"/>
<evidence type="ECO:0000256" key="9">
    <source>
        <dbReference type="ARBA" id="ARBA00034074"/>
    </source>
</evidence>
<feature type="chain" id="PRO_5004564164" description="endo-polygalacturonase" evidence="12">
    <location>
        <begin position="19"/>
        <end position="361"/>
    </location>
</feature>
<dbReference type="InterPro" id="IPR006626">
    <property type="entry name" value="PbH1"/>
</dbReference>
<dbReference type="InParanoid" id="S8G0F9"/>
<sequence>MLGASFILAALLAHRAIAAPSPTDMAKRSTCTVDSVSSSEDVSDCSDVVIKGFTVASGDTIDLKFADGASVTVTGDITFASTTASGPLITFEGTDVTFNGGDYTFDGNGADYWDGEGTNGGKTKPHPFMKIKASGTFSQFTVLNTPAQAISVGNSAALTITKVTVDNSAGDTDSLGHNTDGFDVSASNVKIANSVVKNQDDCIAINSGSTIVFEDNTCSGGHGMSIGSIASGKTVSGVTFAGNTVTDSLYGIRIKVDKDATSGSVSDVTYSGNTISGISDYGVLITQSYPDNDGTPGTDTKISDINFITKATTVSVDSGATRLTVDCGDCTGTWDFSELTVTGGDAGTVSSDDATISGGSY</sequence>
<dbReference type="PANTHER" id="PTHR31884:SF1">
    <property type="entry name" value="POLYGALACTURONASE"/>
    <property type="match status" value="1"/>
</dbReference>
<evidence type="ECO:0000256" key="6">
    <source>
        <dbReference type="ARBA" id="ARBA00023157"/>
    </source>
</evidence>
<evidence type="ECO:0000256" key="1">
    <source>
        <dbReference type="ARBA" id="ARBA00008834"/>
    </source>
</evidence>
<feature type="active site" evidence="10">
    <location>
        <position position="222"/>
    </location>
</feature>
<evidence type="ECO:0000256" key="7">
    <source>
        <dbReference type="ARBA" id="ARBA00023295"/>
    </source>
</evidence>
<evidence type="ECO:0000256" key="2">
    <source>
        <dbReference type="ARBA" id="ARBA00012736"/>
    </source>
</evidence>
<organism evidence="13 14">
    <name type="scientific">Fomitopsis schrenkii</name>
    <name type="common">Brown rot fungus</name>
    <dbReference type="NCBI Taxonomy" id="2126942"/>
    <lineage>
        <taxon>Eukaryota</taxon>
        <taxon>Fungi</taxon>
        <taxon>Dikarya</taxon>
        <taxon>Basidiomycota</taxon>
        <taxon>Agaricomycotina</taxon>
        <taxon>Agaricomycetes</taxon>
        <taxon>Polyporales</taxon>
        <taxon>Fomitopsis</taxon>
    </lineage>
</organism>
<dbReference type="EMBL" id="KE504128">
    <property type="protein sequence ID" value="EPT03865.1"/>
    <property type="molecule type" value="Genomic_DNA"/>
</dbReference>
<proteinExistence type="inferred from homology"/>
<keyword evidence="3 12" id="KW-0732">Signal</keyword>
<dbReference type="SMART" id="SM00710">
    <property type="entry name" value="PbH1"/>
    <property type="match status" value="7"/>
</dbReference>
<dbReference type="InterPro" id="IPR012334">
    <property type="entry name" value="Pectin_lyas_fold"/>
</dbReference>